<evidence type="ECO:0000313" key="3">
    <source>
        <dbReference type="EMBL" id="AFZ68914.1"/>
    </source>
</evidence>
<evidence type="ECO:0008006" key="5">
    <source>
        <dbReference type="Google" id="ProtNLM"/>
    </source>
</evidence>
<dbReference type="STRING" id="937777.Deipe_3481"/>
<sequence>MKKTFMALAFAGMVSMASAEGYFGLYTLGAQYTVDNGNFASRFGVGVPLALGGALIVTGNAAIILPGGNLSNDGAWKSRYGFGTDLGFISAGGAGALLVRPNILGVVEYNFQNGVSLFGEANIGPAFVTGSGGGGLIGYAIPGFKLGVNFR</sequence>
<evidence type="ECO:0000256" key="2">
    <source>
        <dbReference type="SAM" id="SignalP"/>
    </source>
</evidence>
<dbReference type="RefSeq" id="WP_015237212.1">
    <property type="nucleotide sequence ID" value="NC_019793.1"/>
</dbReference>
<feature type="transmembrane region" description="Helical" evidence="1">
    <location>
        <begin position="86"/>
        <end position="103"/>
    </location>
</feature>
<dbReference type="PATRIC" id="fig|937777.3.peg.3493"/>
<dbReference type="Proteomes" id="UP000010467">
    <property type="component" value="Chromosome"/>
</dbReference>
<feature type="transmembrane region" description="Helical" evidence="1">
    <location>
        <begin position="123"/>
        <end position="141"/>
    </location>
</feature>
<keyword evidence="4" id="KW-1185">Reference proteome</keyword>
<keyword evidence="1" id="KW-1133">Transmembrane helix</keyword>
<protein>
    <recommendedName>
        <fullName evidence="5">Outer membrane protein beta-barrel domain-containing protein</fullName>
    </recommendedName>
</protein>
<keyword evidence="2" id="KW-0732">Signal</keyword>
<keyword evidence="1" id="KW-0812">Transmembrane</keyword>
<feature type="signal peptide" evidence="2">
    <location>
        <begin position="1"/>
        <end position="19"/>
    </location>
</feature>
<proteinExistence type="predicted"/>
<dbReference type="HOGENOM" id="CLU_1575896_0_0_0"/>
<keyword evidence="1" id="KW-0472">Membrane</keyword>
<feature type="transmembrane region" description="Helical" evidence="1">
    <location>
        <begin position="43"/>
        <end position="65"/>
    </location>
</feature>
<evidence type="ECO:0000256" key="1">
    <source>
        <dbReference type="SAM" id="Phobius"/>
    </source>
</evidence>
<dbReference type="EMBL" id="CP003382">
    <property type="protein sequence ID" value="AFZ68914.1"/>
    <property type="molecule type" value="Genomic_DNA"/>
</dbReference>
<accession>L0A633</accession>
<dbReference type="OrthoDB" id="72901at2"/>
<evidence type="ECO:0000313" key="4">
    <source>
        <dbReference type="Proteomes" id="UP000010467"/>
    </source>
</evidence>
<gene>
    <name evidence="3" type="ordered locus">Deipe_3481</name>
</gene>
<dbReference type="KEGG" id="dpd:Deipe_3481"/>
<reference evidence="4" key="1">
    <citation type="submission" date="2012-03" db="EMBL/GenBank/DDBJ databases">
        <title>Complete sequence of chromosome of Deinococcus peraridilitoris DSM 19664.</title>
        <authorList>
            <person name="Lucas S."/>
            <person name="Copeland A."/>
            <person name="Lapidus A."/>
            <person name="Glavina del Rio T."/>
            <person name="Dalin E."/>
            <person name="Tice H."/>
            <person name="Bruce D."/>
            <person name="Goodwin L."/>
            <person name="Pitluck S."/>
            <person name="Peters L."/>
            <person name="Mikhailova N."/>
            <person name="Lu M."/>
            <person name="Kyrpides N."/>
            <person name="Mavromatis K."/>
            <person name="Ivanova N."/>
            <person name="Brettin T."/>
            <person name="Detter J.C."/>
            <person name="Han C."/>
            <person name="Larimer F."/>
            <person name="Land M."/>
            <person name="Hauser L."/>
            <person name="Markowitz V."/>
            <person name="Cheng J.-F."/>
            <person name="Hugenholtz P."/>
            <person name="Woyke T."/>
            <person name="Wu D."/>
            <person name="Pukall R."/>
            <person name="Steenblock K."/>
            <person name="Brambilla E."/>
            <person name="Klenk H.-P."/>
            <person name="Eisen J.A."/>
        </authorList>
    </citation>
    <scope>NUCLEOTIDE SEQUENCE [LARGE SCALE GENOMIC DNA]</scope>
    <source>
        <strain evidence="4">DSM 19664 / LMG 22246 / CIP 109416 / KR-200</strain>
    </source>
</reference>
<organism evidence="3 4">
    <name type="scientific">Deinococcus peraridilitoris (strain DSM 19664 / LMG 22246 / CIP 109416 / KR-200)</name>
    <dbReference type="NCBI Taxonomy" id="937777"/>
    <lineage>
        <taxon>Bacteria</taxon>
        <taxon>Thermotogati</taxon>
        <taxon>Deinococcota</taxon>
        <taxon>Deinococci</taxon>
        <taxon>Deinococcales</taxon>
        <taxon>Deinococcaceae</taxon>
        <taxon>Deinococcus</taxon>
    </lineage>
</organism>
<dbReference type="AlphaFoldDB" id="L0A633"/>
<name>L0A633_DEIPD</name>
<feature type="chain" id="PRO_5003939048" description="Outer membrane protein beta-barrel domain-containing protein" evidence="2">
    <location>
        <begin position="20"/>
        <end position="151"/>
    </location>
</feature>